<dbReference type="EMBL" id="HACM01001149">
    <property type="protein sequence ID" value="CRZ01591.1"/>
    <property type="molecule type" value="Transcribed_RNA"/>
</dbReference>
<feature type="compositionally biased region" description="Polar residues" evidence="1">
    <location>
        <begin position="119"/>
        <end position="130"/>
    </location>
</feature>
<proteinExistence type="predicted"/>
<dbReference type="PANTHER" id="PTHR12444">
    <property type="entry name" value="PROTEIN EFR3 HOMOLOG CMP44E"/>
    <property type="match status" value="1"/>
</dbReference>
<dbReference type="InterPro" id="IPR016024">
    <property type="entry name" value="ARM-type_fold"/>
</dbReference>
<dbReference type="SUPFAM" id="SSF48371">
    <property type="entry name" value="ARM repeat"/>
    <property type="match status" value="1"/>
</dbReference>
<reference evidence="2" key="1">
    <citation type="submission" date="2015-04" db="EMBL/GenBank/DDBJ databases">
        <title>The genome sequence of the plant pathogenic Rhizarian Plasmodiophora brassicae reveals insights in its biotrophic life cycle and the origin of chitin synthesis.</title>
        <authorList>
            <person name="Schwelm A."/>
            <person name="Fogelqvist J."/>
            <person name="Knaust A."/>
            <person name="Julke S."/>
            <person name="Lilja T."/>
            <person name="Dhandapani V."/>
            <person name="Bonilla-Rosso G."/>
            <person name="Karlsson M."/>
            <person name="Shevchenko A."/>
            <person name="Choi S.R."/>
            <person name="Kim H.G."/>
            <person name="Park J.Y."/>
            <person name="Lim Y.P."/>
            <person name="Ludwig-Muller J."/>
            <person name="Dixelius C."/>
        </authorList>
    </citation>
    <scope>NUCLEOTIDE SEQUENCE</scope>
    <source>
        <tissue evidence="2">Potato root galls</tissue>
    </source>
</reference>
<dbReference type="InterPro" id="IPR011989">
    <property type="entry name" value="ARM-like"/>
</dbReference>
<dbReference type="AlphaFoldDB" id="A0A0H5QJT3"/>
<dbReference type="PANTHER" id="PTHR12444:SF8">
    <property type="entry name" value="PROTEIN EFR3 HOMOLOG CMP44E"/>
    <property type="match status" value="1"/>
</dbReference>
<evidence type="ECO:0000313" key="2">
    <source>
        <dbReference type="EMBL" id="CRZ01591.1"/>
    </source>
</evidence>
<feature type="region of interest" description="Disordered" evidence="1">
    <location>
        <begin position="119"/>
        <end position="147"/>
    </location>
</feature>
<accession>A0A0H5QJT3</accession>
<dbReference type="GO" id="GO:0005886">
    <property type="term" value="C:plasma membrane"/>
    <property type="evidence" value="ECO:0007669"/>
    <property type="project" value="TreeGrafter"/>
</dbReference>
<dbReference type="GO" id="GO:0072659">
    <property type="term" value="P:protein localization to plasma membrane"/>
    <property type="evidence" value="ECO:0007669"/>
    <property type="project" value="TreeGrafter"/>
</dbReference>
<dbReference type="InterPro" id="IPR051851">
    <property type="entry name" value="EFR3_Homologs"/>
</dbReference>
<protein>
    <submittedName>
        <fullName evidence="2">Uncharacterized protein</fullName>
    </submittedName>
</protein>
<organism evidence="2">
    <name type="scientific">Spongospora subterranea</name>
    <dbReference type="NCBI Taxonomy" id="70186"/>
    <lineage>
        <taxon>Eukaryota</taxon>
        <taxon>Sar</taxon>
        <taxon>Rhizaria</taxon>
        <taxon>Endomyxa</taxon>
        <taxon>Phytomyxea</taxon>
        <taxon>Plasmodiophorida</taxon>
        <taxon>Plasmodiophoridae</taxon>
        <taxon>Spongospora</taxon>
    </lineage>
</organism>
<evidence type="ECO:0000256" key="1">
    <source>
        <dbReference type="SAM" id="MobiDB-lite"/>
    </source>
</evidence>
<dbReference type="Gene3D" id="1.25.10.10">
    <property type="entry name" value="Leucine-rich Repeat Variant"/>
    <property type="match status" value="1"/>
</dbReference>
<feature type="non-terminal residue" evidence="2">
    <location>
        <position position="1"/>
    </location>
</feature>
<name>A0A0H5QJT3_9EUKA</name>
<sequence>LALHALIDACHTQLPQYEDHIIKTCMSLFDDGRPDMQILACDTFNKMVLYQDEWSDYRKLYPFFHRLVVMCRPDDQPVKVRTAGIDSLSKMVMFTDAQNSLDHLPIMIPAILANINQETDSNSRQQTLKSGGSRRHHPSDSYEDANSPHSLAVQCLQNIGKLGTLNSTEKILEPILHYLDDQEWRPPEFARNCLKTVADHSNADHGYGFAYLLLKHLDSISFQQLDPQNSGDGQGPGDLKRQIQTRIVQVTAELVLTMRLDIGPWQGLINFLLQRLEQVSGNELLVNLQNALISCVAAYCTRLPSAFDYIDLLTTIVDQLHNNRQNGSGAAAVNHNCNLFLKCALIAAELRKVSTPDCFVTDRLISSLLDICADSQNVQDDHFVEVHKILQNLSLPFEAGAPSVRSTGNRNFGDPSDSSVRASQKLNVFFKRTIMGGAQEDMSNWLQDKFLCDRHLARIFNSIHHHIIAAGSEPVHFESYYRSLVVQLRTHPYFSILATLPMLFSWMDVFRLSDDSTSAQRIKTLRVHFLVAAYLVTLSRICAFLDARRTASELDELAGGHIALRPVGLQWSPELGLCVAAEVSNTTGQDAPKAVPIIIDRGAVVRAVCRMPFPAMDAQKVRETLLERFETATAESPRRHSISLSPAVVLEHSVSESSSNSDSAEMPVDEIAIFANIDPDAKQGLSATDVELMLENEDESESEQDVMVQSERMSTPTQDQFENAALLYSKKSIHRFASMKLICGMENEGSEETFRDLIRTASNEDVHNDAPGNRWGDAALVSPLSVPRIPAMLRRESRSSVLQLPDNPEPILNAQQMLSELDVDSTKSRGSEAKRQLFPPGWQNPSALAADEEPASVLSIRYLLNVVPSPCPIVHVFPPFFLCSYRFPRKSLSEDVVVAPPKLET</sequence>